<comment type="subcellular location">
    <subcellularLocation>
        <location evidence="1">Golgi apparatus membrane</location>
        <topology evidence="1">Multi-pass membrane protein</topology>
    </subcellularLocation>
</comment>
<accession>F2USM3</accession>
<evidence type="ECO:0000313" key="9">
    <source>
        <dbReference type="Proteomes" id="UP000007799"/>
    </source>
</evidence>
<keyword evidence="2 7" id="KW-0812">Transmembrane</keyword>
<feature type="transmembrane region" description="Helical" evidence="7">
    <location>
        <begin position="34"/>
        <end position="57"/>
    </location>
</feature>
<dbReference type="GO" id="GO:0005829">
    <property type="term" value="C:cytosol"/>
    <property type="evidence" value="ECO:0007669"/>
    <property type="project" value="GOC"/>
</dbReference>
<dbReference type="Proteomes" id="UP000007799">
    <property type="component" value="Unassembled WGS sequence"/>
</dbReference>
<dbReference type="InParanoid" id="F2USM3"/>
<dbReference type="PANTHER" id="PTHR21493">
    <property type="entry name" value="CGI-141-RELATED/LIPASE CONTAINING PROTEIN"/>
    <property type="match status" value="1"/>
</dbReference>
<protein>
    <submittedName>
        <fullName evidence="8">Vesicle transporter GOT1B</fullName>
    </submittedName>
</protein>
<sequence>MLTDLQKIGIGLTGFGIFFLFLGVILFFDHGLLAIGNILFVAGLSCIIGLSNTFAFFFQPTPQKIKGSVCFFSGILMILWISSILGMLVETIGLYYLFSGFIPVVIGFLRRLPGLNLIFSVPVLGKFLDRLGGSQLPM</sequence>
<reference evidence="8" key="1">
    <citation type="submission" date="2009-08" db="EMBL/GenBank/DDBJ databases">
        <title>Annotation of Salpingoeca rosetta.</title>
        <authorList>
            <consortium name="The Broad Institute Genome Sequencing Platform"/>
            <person name="Russ C."/>
            <person name="Cuomo C."/>
            <person name="Burger G."/>
            <person name="Gray M.W."/>
            <person name="Holland P.W.H."/>
            <person name="King N."/>
            <person name="Lang F.B.F."/>
            <person name="Roger A.J."/>
            <person name="Ruiz-Trillo I."/>
            <person name="Young S.K."/>
            <person name="Zeng Q."/>
            <person name="Gargeya S."/>
            <person name="Alvarado L."/>
            <person name="Berlin A."/>
            <person name="Chapman S.B."/>
            <person name="Chen Z."/>
            <person name="Freedman E."/>
            <person name="Gellesch M."/>
            <person name="Goldberg J."/>
            <person name="Griggs A."/>
            <person name="Gujja S."/>
            <person name="Heilman E."/>
            <person name="Heiman D."/>
            <person name="Howarth C."/>
            <person name="Mehta T."/>
            <person name="Neiman D."/>
            <person name="Pearson M."/>
            <person name="Roberts A."/>
            <person name="Saif S."/>
            <person name="Shea T."/>
            <person name="Shenoy N."/>
            <person name="Sisk P."/>
            <person name="Stolte C."/>
            <person name="Sykes S."/>
            <person name="White J."/>
            <person name="Yandava C."/>
            <person name="Haas B."/>
            <person name="Nusbaum C."/>
            <person name="Birren B."/>
        </authorList>
    </citation>
    <scope>NUCLEOTIDE SEQUENCE [LARGE SCALE GENOMIC DNA]</scope>
    <source>
        <strain evidence="8">ATCC 50818</strain>
    </source>
</reference>
<evidence type="ECO:0000313" key="8">
    <source>
        <dbReference type="EMBL" id="EGD81132.1"/>
    </source>
</evidence>
<dbReference type="PANTHER" id="PTHR21493:SF9">
    <property type="entry name" value="GOLGI TRANSPORT PROTEIN 1-RELATED"/>
    <property type="match status" value="1"/>
</dbReference>
<name>F2USM3_SALR5</name>
<dbReference type="RefSeq" id="XP_004987817.1">
    <property type="nucleotide sequence ID" value="XM_004987760.1"/>
</dbReference>
<evidence type="ECO:0000256" key="3">
    <source>
        <dbReference type="ARBA" id="ARBA00022989"/>
    </source>
</evidence>
<dbReference type="InterPro" id="IPR007305">
    <property type="entry name" value="Vesicle_transpt_Got1/SFT2"/>
</dbReference>
<feature type="transmembrane region" description="Helical" evidence="7">
    <location>
        <begin position="7"/>
        <end position="28"/>
    </location>
</feature>
<keyword evidence="9" id="KW-1185">Reference proteome</keyword>
<dbReference type="GeneID" id="16068339"/>
<dbReference type="STRING" id="946362.F2USM3"/>
<organism evidence="9">
    <name type="scientific">Salpingoeca rosetta (strain ATCC 50818 / BSB-021)</name>
    <dbReference type="NCBI Taxonomy" id="946362"/>
    <lineage>
        <taxon>Eukaryota</taxon>
        <taxon>Choanoflagellata</taxon>
        <taxon>Craspedida</taxon>
        <taxon>Salpingoecidae</taxon>
        <taxon>Salpingoeca</taxon>
    </lineage>
</organism>
<feature type="transmembrane region" description="Helical" evidence="7">
    <location>
        <begin position="94"/>
        <end position="112"/>
    </location>
</feature>
<dbReference type="GO" id="GO:0005783">
    <property type="term" value="C:endoplasmic reticulum"/>
    <property type="evidence" value="ECO:0007669"/>
    <property type="project" value="TreeGrafter"/>
</dbReference>
<dbReference type="GO" id="GO:0006888">
    <property type="term" value="P:endoplasmic reticulum to Golgi vesicle-mediated transport"/>
    <property type="evidence" value="ECO:0007669"/>
    <property type="project" value="InterPro"/>
</dbReference>
<gene>
    <name evidence="8" type="ORF">PTSG_11170</name>
</gene>
<dbReference type="GO" id="GO:0000139">
    <property type="term" value="C:Golgi membrane"/>
    <property type="evidence" value="ECO:0007669"/>
    <property type="project" value="UniProtKB-SubCell"/>
</dbReference>
<proteinExistence type="inferred from homology"/>
<evidence type="ECO:0000256" key="5">
    <source>
        <dbReference type="ARBA" id="ARBA00023136"/>
    </source>
</evidence>
<dbReference type="InterPro" id="IPR045176">
    <property type="entry name" value="Got1"/>
</dbReference>
<dbReference type="FunCoup" id="F2USM3">
    <property type="interactions" value="1204"/>
</dbReference>
<dbReference type="Pfam" id="PF04178">
    <property type="entry name" value="Got1"/>
    <property type="match status" value="1"/>
</dbReference>
<evidence type="ECO:0000256" key="2">
    <source>
        <dbReference type="ARBA" id="ARBA00022692"/>
    </source>
</evidence>
<evidence type="ECO:0000256" key="7">
    <source>
        <dbReference type="SAM" id="Phobius"/>
    </source>
</evidence>
<dbReference type="OrthoDB" id="204784at2759"/>
<keyword evidence="4" id="KW-0333">Golgi apparatus</keyword>
<dbReference type="KEGG" id="sre:PTSG_11170"/>
<feature type="transmembrane region" description="Helical" evidence="7">
    <location>
        <begin position="69"/>
        <end position="88"/>
    </location>
</feature>
<dbReference type="OMA" id="MWLTDAQ"/>
<dbReference type="EMBL" id="GL832995">
    <property type="protein sequence ID" value="EGD81132.1"/>
    <property type="molecule type" value="Genomic_DNA"/>
</dbReference>
<dbReference type="eggNOG" id="KOG1743">
    <property type="taxonomic scope" value="Eukaryota"/>
</dbReference>
<keyword evidence="3 7" id="KW-1133">Transmembrane helix</keyword>
<keyword evidence="5 7" id="KW-0472">Membrane</keyword>
<evidence type="ECO:0000256" key="1">
    <source>
        <dbReference type="ARBA" id="ARBA00004653"/>
    </source>
</evidence>
<comment type="similarity">
    <text evidence="6">Belongs to the GOT1 family.</text>
</comment>
<dbReference type="GO" id="GO:0042147">
    <property type="term" value="P:retrograde transport, endosome to Golgi"/>
    <property type="evidence" value="ECO:0007669"/>
    <property type="project" value="InterPro"/>
</dbReference>
<evidence type="ECO:0000256" key="4">
    <source>
        <dbReference type="ARBA" id="ARBA00023034"/>
    </source>
</evidence>
<dbReference type="AlphaFoldDB" id="F2USM3"/>
<evidence type="ECO:0000256" key="6">
    <source>
        <dbReference type="ARBA" id="ARBA00025799"/>
    </source>
</evidence>